<evidence type="ECO:0000313" key="2">
    <source>
        <dbReference type="Proteomes" id="UP000730618"/>
    </source>
</evidence>
<dbReference type="Proteomes" id="UP000730618">
    <property type="component" value="Unassembled WGS sequence"/>
</dbReference>
<organism evidence="1 2">
    <name type="scientific">Paenibacillus allorhizosphaerae</name>
    <dbReference type="NCBI Taxonomy" id="2849866"/>
    <lineage>
        <taxon>Bacteria</taxon>
        <taxon>Bacillati</taxon>
        <taxon>Bacillota</taxon>
        <taxon>Bacilli</taxon>
        <taxon>Bacillales</taxon>
        <taxon>Paenibacillaceae</taxon>
        <taxon>Paenibacillus</taxon>
    </lineage>
</organism>
<evidence type="ECO:0000313" key="1">
    <source>
        <dbReference type="EMBL" id="CAG7625719.1"/>
    </source>
</evidence>
<comment type="caution">
    <text evidence="1">The sequence shown here is derived from an EMBL/GenBank/DDBJ whole genome shotgun (WGS) entry which is preliminary data.</text>
</comment>
<name>A0ABM8VCZ1_9BACL</name>
<dbReference type="EMBL" id="CAJVCE010000003">
    <property type="protein sequence ID" value="CAG7625719.1"/>
    <property type="molecule type" value="Genomic_DNA"/>
</dbReference>
<keyword evidence="2" id="KW-1185">Reference proteome</keyword>
<protein>
    <submittedName>
        <fullName evidence="1">Uncharacterized protein</fullName>
    </submittedName>
</protein>
<accession>A0ABM8VCZ1</accession>
<proteinExistence type="predicted"/>
<sequence>MKQAPQHYLYHLRLHWLRYDIRENAQRRGHCCSMKLHAAVLICALVQVLPQLPRWRAVAGSIVRAGLTPQSKAGTKQQHAVGGGGTALNNLLNTMQ</sequence>
<gene>
    <name evidence="1" type="ORF">PAECIP111802_01176</name>
</gene>
<reference evidence="1 2" key="1">
    <citation type="submission" date="2021-06" db="EMBL/GenBank/DDBJ databases">
        <authorList>
            <person name="Criscuolo A."/>
        </authorList>
    </citation>
    <scope>NUCLEOTIDE SEQUENCE [LARGE SCALE GENOMIC DNA]</scope>
    <source>
        <strain evidence="2">CIP 111802</strain>
    </source>
</reference>